<dbReference type="InterPro" id="IPR007450">
    <property type="entry name" value="BamE_dom"/>
</dbReference>
<evidence type="ECO:0000313" key="6">
    <source>
        <dbReference type="Proteomes" id="UP000308430"/>
    </source>
</evidence>
<feature type="chain" id="PRO_5020628819" evidence="3">
    <location>
        <begin position="20"/>
        <end position="162"/>
    </location>
</feature>
<evidence type="ECO:0000259" key="4">
    <source>
        <dbReference type="Pfam" id="PF04355"/>
    </source>
</evidence>
<feature type="signal peptide" evidence="3">
    <location>
        <begin position="1"/>
        <end position="19"/>
    </location>
</feature>
<dbReference type="InterPro" id="IPR037873">
    <property type="entry name" value="BamE-like"/>
</dbReference>
<dbReference type="Gene3D" id="3.30.1450.10">
    <property type="match status" value="1"/>
</dbReference>
<gene>
    <name evidence="5" type="ORF">E6C76_21665</name>
</gene>
<evidence type="ECO:0000256" key="1">
    <source>
        <dbReference type="ARBA" id="ARBA00022729"/>
    </source>
</evidence>
<dbReference type="OrthoDB" id="5297256at2"/>
<reference evidence="5 6" key="1">
    <citation type="submission" date="2019-04" db="EMBL/GenBank/DDBJ databases">
        <title>Azoarcus nasutitermitis sp. nov. isolated from termite nest.</title>
        <authorList>
            <person name="Lin S.-Y."/>
            <person name="Hameed A."/>
            <person name="Hsu Y.-H."/>
            <person name="Young C.-C."/>
        </authorList>
    </citation>
    <scope>NUCLEOTIDE SEQUENCE [LARGE SCALE GENOMIC DNA]</scope>
    <source>
        <strain evidence="5 6">CC-YHH838</strain>
    </source>
</reference>
<feature type="domain" description="Outer membrane protein assembly factor BamE" evidence="4">
    <location>
        <begin position="86"/>
        <end position="154"/>
    </location>
</feature>
<evidence type="ECO:0000313" key="5">
    <source>
        <dbReference type="EMBL" id="THF60789.1"/>
    </source>
</evidence>
<dbReference type="GO" id="GO:0019867">
    <property type="term" value="C:outer membrane"/>
    <property type="evidence" value="ECO:0007669"/>
    <property type="project" value="InterPro"/>
</dbReference>
<dbReference type="Pfam" id="PF04355">
    <property type="entry name" value="BamE"/>
    <property type="match status" value="1"/>
</dbReference>
<protein>
    <submittedName>
        <fullName evidence="5">Outer membrane protein assembly factor BamE</fullName>
    </submittedName>
</protein>
<comment type="caution">
    <text evidence="5">The sequence shown here is derived from an EMBL/GenBank/DDBJ whole genome shotgun (WGS) entry which is preliminary data.</text>
</comment>
<evidence type="ECO:0000256" key="2">
    <source>
        <dbReference type="ARBA" id="ARBA00023136"/>
    </source>
</evidence>
<evidence type="ECO:0000256" key="3">
    <source>
        <dbReference type="SAM" id="SignalP"/>
    </source>
</evidence>
<dbReference type="AlphaFoldDB" id="A0A4S4AMI1"/>
<keyword evidence="2" id="KW-0472">Membrane</keyword>
<dbReference type="Proteomes" id="UP000308430">
    <property type="component" value="Unassembled WGS sequence"/>
</dbReference>
<dbReference type="EMBL" id="SSOC01000011">
    <property type="protein sequence ID" value="THF60789.1"/>
    <property type="molecule type" value="Genomic_DNA"/>
</dbReference>
<accession>A0A4S4AMI1</accession>
<proteinExistence type="predicted"/>
<keyword evidence="1 3" id="KW-0732">Signal</keyword>
<name>A0A4S4AMI1_9RHOO</name>
<organism evidence="5 6">
    <name type="scientific">Pseudothauera nasutitermitis</name>
    <dbReference type="NCBI Taxonomy" id="2565930"/>
    <lineage>
        <taxon>Bacteria</taxon>
        <taxon>Pseudomonadati</taxon>
        <taxon>Pseudomonadota</taxon>
        <taxon>Betaproteobacteria</taxon>
        <taxon>Rhodocyclales</taxon>
        <taxon>Zoogloeaceae</taxon>
        <taxon>Pseudothauera</taxon>
    </lineage>
</organism>
<sequence>MSRLLSLWCALLTALGLPACDAYNLRALQPGVSTAAEVRERLGPPQVEWPNADGSVTWEYSRQPEGVECYMITLGTDGILRGVEQVLNEAGFARVQPGMSGDEVLRLLGRPATRQFFELKGEAMWSWLIERSTVVTDRTYFTVSFDRAGQVTGTGRNVIPKN</sequence>
<keyword evidence="6" id="KW-1185">Reference proteome</keyword>
<dbReference type="RefSeq" id="WP_136350352.1">
    <property type="nucleotide sequence ID" value="NZ_SSOC01000011.1"/>
</dbReference>